<keyword evidence="1" id="KW-0106">Calcium</keyword>
<feature type="compositionally biased region" description="Acidic residues" evidence="3">
    <location>
        <begin position="635"/>
        <end position="645"/>
    </location>
</feature>
<feature type="compositionally biased region" description="Basic and acidic residues" evidence="3">
    <location>
        <begin position="654"/>
        <end position="672"/>
    </location>
</feature>
<evidence type="ECO:0000313" key="6">
    <source>
        <dbReference type="Proteomes" id="UP000001593"/>
    </source>
</evidence>
<feature type="region of interest" description="Disordered" evidence="3">
    <location>
        <begin position="875"/>
        <end position="1041"/>
    </location>
</feature>
<feature type="region of interest" description="Disordered" evidence="3">
    <location>
        <begin position="1048"/>
        <end position="1067"/>
    </location>
</feature>
<dbReference type="PROSITE" id="PS00018">
    <property type="entry name" value="EF_HAND_1"/>
    <property type="match status" value="1"/>
</dbReference>
<keyword evidence="6" id="KW-1185">Reference proteome</keyword>
<feature type="compositionally biased region" description="Basic and acidic residues" evidence="3">
    <location>
        <begin position="620"/>
        <end position="629"/>
    </location>
</feature>
<feature type="region of interest" description="Disordered" evidence="3">
    <location>
        <begin position="1434"/>
        <end position="1457"/>
    </location>
</feature>
<feature type="region of interest" description="Disordered" evidence="3">
    <location>
        <begin position="331"/>
        <end position="423"/>
    </location>
</feature>
<protein>
    <recommendedName>
        <fullName evidence="4">EF-hand domain-containing protein</fullName>
    </recommendedName>
</protein>
<feature type="compositionally biased region" description="Basic and acidic residues" evidence="3">
    <location>
        <begin position="1329"/>
        <end position="1341"/>
    </location>
</feature>
<gene>
    <name evidence="5" type="ORF">NEMVEDRAFT_v1g207343</name>
</gene>
<feature type="coiled-coil region" evidence="2">
    <location>
        <begin position="147"/>
        <end position="330"/>
    </location>
</feature>
<feature type="region of interest" description="Disordered" evidence="3">
    <location>
        <begin position="437"/>
        <end position="456"/>
    </location>
</feature>
<dbReference type="Pfam" id="PF13499">
    <property type="entry name" value="EF-hand_7"/>
    <property type="match status" value="1"/>
</dbReference>
<name>A7S612_NEMVE</name>
<feature type="compositionally biased region" description="Basic and acidic residues" evidence="3">
    <location>
        <begin position="1303"/>
        <end position="1312"/>
    </location>
</feature>
<feature type="compositionally biased region" description="Basic and acidic residues" evidence="3">
    <location>
        <begin position="875"/>
        <end position="908"/>
    </location>
</feature>
<dbReference type="InParanoid" id="A7S612"/>
<keyword evidence="2" id="KW-0175">Coiled coil</keyword>
<dbReference type="PANTHER" id="PTHR43941:SF12">
    <property type="entry name" value="CRESTIN"/>
    <property type="match status" value="1"/>
</dbReference>
<feature type="compositionally biased region" description="Acidic residues" evidence="3">
    <location>
        <begin position="575"/>
        <end position="590"/>
    </location>
</feature>
<feature type="compositionally biased region" description="Low complexity" evidence="3">
    <location>
        <begin position="998"/>
        <end position="1007"/>
    </location>
</feature>
<feature type="compositionally biased region" description="Acidic residues" evidence="3">
    <location>
        <begin position="1318"/>
        <end position="1328"/>
    </location>
</feature>
<accession>A7S612</accession>
<feature type="compositionally biased region" description="Basic and acidic residues" evidence="3">
    <location>
        <begin position="943"/>
        <end position="959"/>
    </location>
</feature>
<feature type="compositionally biased region" description="Acidic residues" evidence="3">
    <location>
        <begin position="1258"/>
        <end position="1273"/>
    </location>
</feature>
<dbReference type="Gene3D" id="1.10.238.10">
    <property type="entry name" value="EF-hand"/>
    <property type="match status" value="1"/>
</dbReference>
<dbReference type="SMART" id="SM00054">
    <property type="entry name" value="EFh"/>
    <property type="match status" value="2"/>
</dbReference>
<feature type="compositionally biased region" description="Polar residues" evidence="3">
    <location>
        <begin position="445"/>
        <end position="454"/>
    </location>
</feature>
<dbReference type="HOGENOM" id="CLU_250977_0_0_1"/>
<sequence length="1457" mass="161466">MEVAHYNHDVDSMIQDIFHHWDINHSGYIEKAELKQCCSDLRLSEEKLAITFNELDLDGDGKISLEDFANSFQKVCSLFDVTQDEVLNQEKSEYKKFEKLLDVIGVKGVLSGQEYVSELFHYMHNSNDSAQLLSLLESFLFSVVRDVKHYSSENAKLEEALKRACEKHAEHMEQLDDELDQQMSRLEMRIKKEEQSKFERSNLDMVWQLETKNKEIQALNAKVSKLENKIKKKEPEEQKLKEEIEEKVQELRYLRSQVTDAQTTVAVIRSELAQLKNDYEDQSSQLEAEKRNVMECVQEQESLTRQLQLLHEANKKLHDTNDDLRSALEMRRGSEGGKSPSPSKRNSISTLYSTVPRAHRRSKSHEPSSRRASNLTGEFSGDDRHPNSASASTPRSSVAAPPPEGSRRSSMLLPTQQSCEVDDPVNEDSLLSELMKVQRSHESPFDTQSTSSDAESVEHDYNHNAGILNAKETGRIHHLIPPARQSCEVESKGSPEDTIDPVVHRYEHAVHSGSHSSGSQSLPGDEVLDWDQVLKRVREIEEAGTCSLGGETDVSEESRVTVEEPALKRVKEAVESGDESIFEVDDDTNEETAQPAVSRPSERIEDDHFDESGEYPNGEKQAKEPDVDRVPCIVLEEDSESDGGIDEVMSAKSSQRDEGIHPGSTEDQHVVSDSETVDDSNEFDIKSEEPYPANNLATSKETSFLNTTPEECIDKGKGSDEEARLEPVFSPRLNVGTGDSTPRVLLDPDIELFEKGEEPEYYTVFETEPVLERFERMKEIGLKRCPAFVRPGTRPLSERYRKTTKKDSELQTDETTKDTQRQNTDTTASDKTDDEPTVSSHDTSPRTQKETGLTGLSVKLGRYIKKNVSIKSKERLVKRTDKDTSKERNGMLKDTSRQRTETDADTRRSFPQGVSKKNIKDSSTNNEKEERSIKHFNKLTRSSSERSKTRTANAKDLKRSKSSLTFASAVSADKLQPRIREKGVSGKSPRHRKHVTTDSETTTSDTDSTPRDLKLNFPDGTEEEDEAYSTMPSSERESLRQQLDLLQSSEKPGLRHPKESGGVSVGKSVGVMPASKARIVTTGPSLVGACLPAGNNDIHRGFYLLRDGGGDSVGVVMMVAAIVLESPFDTQSTSSDAESVEHDYNHNAGILNAKETGRIHHLIPPARQSCEVESKGSPEDTIDPVVHRYEHAVHSGSHSSGSQSLPGDEVLDWDQVLKRVREIEEAGTCSLGGETDVSEESRVTVEEPALKRVKEAVESGDESIFEVDDDTNEETAQPAVSRPSERIEDDHVDESGEYPNGEKQAKEPDVDRVPCIVLEEDSESDGGIDEVHPGSTEDQHNFPDGTEEEDEAYSTMPSSERESLRQQLDLLQKTNNDLRTALEVVVGKTRSPSSKGKPLMVVLEPLMVVVWGAPDGGIGAPVGGIGAPNGGIGAPDGGIGAPDGGIGAPDGGSMGSP</sequence>
<feature type="region of interest" description="Disordered" evidence="3">
    <location>
        <begin position="1254"/>
        <end position="1362"/>
    </location>
</feature>
<feature type="compositionally biased region" description="Polar residues" evidence="3">
    <location>
        <begin position="695"/>
        <end position="709"/>
    </location>
</feature>
<dbReference type="Proteomes" id="UP000001593">
    <property type="component" value="Unassembled WGS sequence"/>
</dbReference>
<dbReference type="eggNOG" id="KOG0078">
    <property type="taxonomic scope" value="Eukaryota"/>
</dbReference>
<evidence type="ECO:0000259" key="4">
    <source>
        <dbReference type="PROSITE" id="PS50222"/>
    </source>
</evidence>
<dbReference type="PROSITE" id="PS50222">
    <property type="entry name" value="EF_HAND_2"/>
    <property type="match status" value="2"/>
</dbReference>
<dbReference type="SUPFAM" id="SSF47473">
    <property type="entry name" value="EF-hand"/>
    <property type="match status" value="1"/>
</dbReference>
<evidence type="ECO:0000256" key="2">
    <source>
        <dbReference type="SAM" id="Coils"/>
    </source>
</evidence>
<feature type="compositionally biased region" description="Basic and acidic residues" evidence="3">
    <location>
        <begin position="712"/>
        <end position="725"/>
    </location>
</feature>
<evidence type="ECO:0000256" key="1">
    <source>
        <dbReference type="ARBA" id="ARBA00022837"/>
    </source>
</evidence>
<reference evidence="5 6" key="1">
    <citation type="journal article" date="2007" name="Science">
        <title>Sea anemone genome reveals ancestral eumetazoan gene repertoire and genomic organization.</title>
        <authorList>
            <person name="Putnam N.H."/>
            <person name="Srivastava M."/>
            <person name="Hellsten U."/>
            <person name="Dirks B."/>
            <person name="Chapman J."/>
            <person name="Salamov A."/>
            <person name="Terry A."/>
            <person name="Shapiro H."/>
            <person name="Lindquist E."/>
            <person name="Kapitonov V.V."/>
            <person name="Jurka J."/>
            <person name="Genikhovich G."/>
            <person name="Grigoriev I.V."/>
            <person name="Lucas S.M."/>
            <person name="Steele R.E."/>
            <person name="Finnerty J.R."/>
            <person name="Technau U."/>
            <person name="Martindale M.Q."/>
            <person name="Rokhsar D.S."/>
        </authorList>
    </citation>
    <scope>NUCLEOTIDE SEQUENCE [LARGE SCALE GENOMIC DNA]</scope>
    <source>
        <strain evidence="6">CH2 X CH6</strain>
    </source>
</reference>
<dbReference type="CDD" id="cd00051">
    <property type="entry name" value="EFh"/>
    <property type="match status" value="1"/>
</dbReference>
<dbReference type="STRING" id="45351.A7S612"/>
<dbReference type="InterPro" id="IPR018247">
    <property type="entry name" value="EF_Hand_1_Ca_BS"/>
</dbReference>
<dbReference type="PANTHER" id="PTHR43941">
    <property type="entry name" value="STRUCTURAL MAINTENANCE OF CHROMOSOMES PROTEIN 2"/>
    <property type="match status" value="1"/>
</dbReference>
<dbReference type="InterPro" id="IPR002048">
    <property type="entry name" value="EF_hand_dom"/>
</dbReference>
<evidence type="ECO:0000313" key="5">
    <source>
        <dbReference type="EMBL" id="EDO40856.1"/>
    </source>
</evidence>
<feature type="region of interest" description="Disordered" evidence="3">
    <location>
        <begin position="570"/>
        <end position="743"/>
    </location>
</feature>
<feature type="compositionally biased region" description="Polar residues" evidence="3">
    <location>
        <begin position="408"/>
        <end position="419"/>
    </location>
</feature>
<dbReference type="InterPro" id="IPR011992">
    <property type="entry name" value="EF-hand-dom_pair"/>
</dbReference>
<feature type="domain" description="EF-hand" evidence="4">
    <location>
        <begin position="43"/>
        <end position="78"/>
    </location>
</feature>
<feature type="region of interest" description="Disordered" evidence="3">
    <location>
        <begin position="787"/>
        <end position="860"/>
    </location>
</feature>
<feature type="compositionally biased region" description="Basic and acidic residues" evidence="3">
    <location>
        <begin position="796"/>
        <end position="820"/>
    </location>
</feature>
<feature type="compositionally biased region" description="Basic and acidic residues" evidence="3">
    <location>
        <begin position="975"/>
        <end position="984"/>
    </location>
</feature>
<dbReference type="EMBL" id="DS469585">
    <property type="protein sequence ID" value="EDO40856.1"/>
    <property type="molecule type" value="Genomic_DNA"/>
</dbReference>
<organism evidence="5 6">
    <name type="scientific">Nematostella vectensis</name>
    <name type="common">Starlet sea anemone</name>
    <dbReference type="NCBI Taxonomy" id="45351"/>
    <lineage>
        <taxon>Eukaryota</taxon>
        <taxon>Metazoa</taxon>
        <taxon>Cnidaria</taxon>
        <taxon>Anthozoa</taxon>
        <taxon>Hexacorallia</taxon>
        <taxon>Actiniaria</taxon>
        <taxon>Edwardsiidae</taxon>
        <taxon>Nematostella</taxon>
    </lineage>
</organism>
<proteinExistence type="predicted"/>
<feature type="domain" description="EF-hand" evidence="4">
    <location>
        <begin position="9"/>
        <end position="41"/>
    </location>
</feature>
<dbReference type="GO" id="GO:0005509">
    <property type="term" value="F:calcium ion binding"/>
    <property type="evidence" value="ECO:0007669"/>
    <property type="project" value="InterPro"/>
</dbReference>
<feature type="compositionally biased region" description="Polar residues" evidence="3">
    <location>
        <begin position="387"/>
        <end position="396"/>
    </location>
</feature>
<evidence type="ECO:0000256" key="3">
    <source>
        <dbReference type="SAM" id="MobiDB-lite"/>
    </source>
</evidence>